<dbReference type="Pfam" id="PF22599">
    <property type="entry name" value="SecDF_P1_head"/>
    <property type="match status" value="1"/>
</dbReference>
<dbReference type="Pfam" id="PF21760">
    <property type="entry name" value="SecD_1st"/>
    <property type="match status" value="1"/>
</dbReference>
<dbReference type="HAMAP" id="MF_01463_B">
    <property type="entry name" value="SecD_B"/>
    <property type="match status" value="1"/>
</dbReference>
<keyword evidence="5 9" id="KW-0653">Protein transport</keyword>
<dbReference type="Gene3D" id="3.30.1360.200">
    <property type="match status" value="1"/>
</dbReference>
<organism evidence="14 15">
    <name type="scientific">Engelhardtia mirabilis</name>
    <dbReference type="NCBI Taxonomy" id="2528011"/>
    <lineage>
        <taxon>Bacteria</taxon>
        <taxon>Pseudomonadati</taxon>
        <taxon>Planctomycetota</taxon>
        <taxon>Planctomycetia</taxon>
        <taxon>Planctomycetia incertae sedis</taxon>
        <taxon>Engelhardtia</taxon>
    </lineage>
</organism>
<evidence type="ECO:0000256" key="7">
    <source>
        <dbReference type="ARBA" id="ARBA00023010"/>
    </source>
</evidence>
<dbReference type="InterPro" id="IPR022646">
    <property type="entry name" value="SecD/SecF_CS"/>
</dbReference>
<dbReference type="NCBIfam" id="TIGR00916">
    <property type="entry name" value="2A0604s01"/>
    <property type="match status" value="1"/>
</dbReference>
<feature type="domain" description="SecDF P1 head subdomain" evidence="13">
    <location>
        <begin position="288"/>
        <end position="391"/>
    </location>
</feature>
<feature type="transmembrane region" description="Helical" evidence="9">
    <location>
        <begin position="7"/>
        <end position="27"/>
    </location>
</feature>
<protein>
    <recommendedName>
        <fullName evidence="9 10">Multifunctional fusion protein</fullName>
    </recommendedName>
    <domain>
        <recommendedName>
            <fullName evidence="9">Protein translocase subunit SecD</fullName>
        </recommendedName>
    </domain>
    <domain>
        <recommendedName>
            <fullName evidence="10">Protein-export membrane protein SecF</fullName>
        </recommendedName>
    </domain>
</protein>
<evidence type="ECO:0000313" key="14">
    <source>
        <dbReference type="EMBL" id="QDU68875.1"/>
    </source>
</evidence>
<dbReference type="PANTHER" id="PTHR30081:SF1">
    <property type="entry name" value="PROTEIN TRANSLOCASE SUBUNIT SECD"/>
    <property type="match status" value="1"/>
</dbReference>
<feature type="domain" description="Protein export membrane protein SecD/SecF C-terminal" evidence="11">
    <location>
        <begin position="395"/>
        <end position="560"/>
    </location>
</feature>
<keyword evidence="2 9" id="KW-0813">Transport</keyword>
<dbReference type="InterPro" id="IPR054384">
    <property type="entry name" value="SecDF_P1_head"/>
</dbReference>
<evidence type="ECO:0000256" key="5">
    <source>
        <dbReference type="ARBA" id="ARBA00022927"/>
    </source>
</evidence>
<dbReference type="AlphaFoldDB" id="A0A518BPH9"/>
<feature type="transmembrane region" description="Helical" evidence="9">
    <location>
        <begin position="439"/>
        <end position="458"/>
    </location>
</feature>
<proteinExistence type="inferred from homology"/>
<dbReference type="GO" id="GO:0006605">
    <property type="term" value="P:protein targeting"/>
    <property type="evidence" value="ECO:0007669"/>
    <property type="project" value="UniProtKB-UniRule"/>
</dbReference>
<comment type="caution">
    <text evidence="9">Lacks conserved residue(s) required for the propagation of feature annotation.</text>
</comment>
<evidence type="ECO:0000256" key="3">
    <source>
        <dbReference type="ARBA" id="ARBA00022475"/>
    </source>
</evidence>
<feature type="transmembrane region" description="Helical" evidence="9">
    <location>
        <begin position="464"/>
        <end position="488"/>
    </location>
</feature>
<reference evidence="14 15" key="1">
    <citation type="submission" date="2019-02" db="EMBL/GenBank/DDBJ databases">
        <title>Deep-cultivation of Planctomycetes and their phenomic and genomic characterization uncovers novel biology.</title>
        <authorList>
            <person name="Wiegand S."/>
            <person name="Jogler M."/>
            <person name="Boedeker C."/>
            <person name="Pinto D."/>
            <person name="Vollmers J."/>
            <person name="Rivas-Marin E."/>
            <person name="Kohn T."/>
            <person name="Peeters S.H."/>
            <person name="Heuer A."/>
            <person name="Rast P."/>
            <person name="Oberbeckmann S."/>
            <person name="Bunk B."/>
            <person name="Jeske O."/>
            <person name="Meyerdierks A."/>
            <person name="Storesund J.E."/>
            <person name="Kallscheuer N."/>
            <person name="Luecker S."/>
            <person name="Lage O.M."/>
            <person name="Pohl T."/>
            <person name="Merkel B.J."/>
            <person name="Hornburger P."/>
            <person name="Mueller R.-W."/>
            <person name="Bruemmer F."/>
            <person name="Labrenz M."/>
            <person name="Spormann A.M."/>
            <person name="Op den Camp H."/>
            <person name="Overmann J."/>
            <person name="Amann R."/>
            <person name="Jetten M.S.M."/>
            <person name="Mascher T."/>
            <person name="Medema M.H."/>
            <person name="Devos D.P."/>
            <person name="Kaster A.-K."/>
            <person name="Ovreas L."/>
            <person name="Rohde M."/>
            <person name="Galperin M.Y."/>
            <person name="Jogler C."/>
        </authorList>
    </citation>
    <scope>NUCLEOTIDE SEQUENCE [LARGE SCALE GENOMIC DNA]</scope>
    <source>
        <strain evidence="14 15">Pla133</strain>
    </source>
</reference>
<dbReference type="InterPro" id="IPR005665">
    <property type="entry name" value="SecF_bac"/>
</dbReference>
<dbReference type="PANTHER" id="PTHR30081">
    <property type="entry name" value="PROTEIN-EXPORT MEMBRANE PROTEIN SEC"/>
    <property type="match status" value="1"/>
</dbReference>
<sequence>MIENIGRFYISIGIALVVALIALFAPAKTFELGLDLQGGTRYVFAFDFEKERELGNIGPNESPQQVIRETIDIISTRADPDGVREPIIRQEGFDRVVVELPGTTNTEVTAPPSTLQEPIDASASIEQIVIDAATASPFPIGGGKIEIAGEKIRYDSRGGAQGNVLSGIRRGEESTTPTQHAAGAPVRLVSADAILNAIQNLGDLSFEIVLDDNTYLSGSGTDLTLERKKLETWLTANPGGDLREFNALSAQDGGPNERLRWLPDKRSDVSDTRTLLQRAVPLLRTENHPDFADKDWRFDGQKLARAYPSPDPSQMSSDWVVNFEFDSAYHASFGAFTETFLERRMAVNLNGQVEVAPNINKAIYGVGFIEGRYKYEEAQSLVTVLRSGSLRLKPELLAEERVGPTLGAEYVARGGYSGALALAGVLVFMAWYYRRLGMFAVVSLLANMVFLMGGLAFLRPAITLPGIAGIILTIGMAVDANILIFDRIREERDNGRNVKQAAKNGFDKAFSAILDANVTTFLTAMILKFVATGPVRGFANTLSIGIITSVFSALVVTRVLVHRSLESGTKDFKVGTWMVEAAYDWMAKRKVALGLSITAVTVSLLIFLAAPRATKYGIDFLGGATVQFRTDSPQTPEAIRTAVAALPGYVSGATIKPVVSSSTDGRYTEFRAVFKVDPDMVDADGGAEQEFKAEIETGLVDLLQKGPIDLELVGADNLGVDLHLYFGEGHPAADVAAALTLAGIVDPQVAEDPTRPDTFEVTGRIAAGSDTTGLMLSIEQAFVGQQDSTGLGYTMPVAVSDSSLVGAQVVGDLRDKAILALLVSLFAIVMYIRVRFADYAYGFAAVTALIHDVTITLGMLVLANWVGLISAEIDLPMIAAFLTIIGYSLNDTIVVFDRVRENIPRVEGSLGDVLNKSINQTLSRTILTSATTLMAVLVLFAFNVGTGNTLEGFSFAMACGVFVGTYSSIFIASPLLLFFEDYADKRAAKHAERERLEGGRSAAKVTS</sequence>
<dbReference type="SUPFAM" id="SSF82866">
    <property type="entry name" value="Multidrug efflux transporter AcrB transmembrane domain"/>
    <property type="match status" value="2"/>
</dbReference>
<evidence type="ECO:0000259" key="12">
    <source>
        <dbReference type="Pfam" id="PF21760"/>
    </source>
</evidence>
<comment type="subcellular location">
    <subcellularLocation>
        <location evidence="1 9">Cell membrane</location>
        <topology evidence="1 9">Multi-pass membrane protein</topology>
    </subcellularLocation>
</comment>
<evidence type="ECO:0000256" key="9">
    <source>
        <dbReference type="HAMAP-Rule" id="MF_01463"/>
    </source>
</evidence>
<evidence type="ECO:0000256" key="1">
    <source>
        <dbReference type="ARBA" id="ARBA00004651"/>
    </source>
</evidence>
<feature type="domain" description="Protein translocase subunit SecDF P1" evidence="12">
    <location>
        <begin position="68"/>
        <end position="107"/>
    </location>
</feature>
<dbReference type="HAMAP" id="MF_01464_B">
    <property type="entry name" value="SecF_B"/>
    <property type="match status" value="1"/>
</dbReference>
<dbReference type="NCBIfam" id="TIGR01129">
    <property type="entry name" value="secD"/>
    <property type="match status" value="1"/>
</dbReference>
<evidence type="ECO:0000256" key="4">
    <source>
        <dbReference type="ARBA" id="ARBA00022692"/>
    </source>
</evidence>
<name>A0A518BPH9_9BACT</name>
<dbReference type="InterPro" id="IPR022645">
    <property type="entry name" value="SecD/SecF_bac"/>
</dbReference>
<dbReference type="GO" id="GO:0065002">
    <property type="term" value="P:intracellular protein transmembrane transport"/>
    <property type="evidence" value="ECO:0007669"/>
    <property type="project" value="UniProtKB-UniRule"/>
</dbReference>
<feature type="transmembrane region" description="Helical" evidence="9">
    <location>
        <begin position="537"/>
        <end position="561"/>
    </location>
</feature>
<dbReference type="InterPro" id="IPR048631">
    <property type="entry name" value="SecD_1st"/>
</dbReference>
<keyword evidence="15" id="KW-1185">Reference proteome</keyword>
<dbReference type="EMBL" id="CP036287">
    <property type="protein sequence ID" value="QDU68875.1"/>
    <property type="molecule type" value="Genomic_DNA"/>
</dbReference>
<dbReference type="RefSeq" id="WP_145068260.1">
    <property type="nucleotide sequence ID" value="NZ_CP036287.1"/>
</dbReference>
<feature type="transmembrane region" description="Helical" evidence="9">
    <location>
        <begin position="875"/>
        <end position="896"/>
    </location>
</feature>
<feature type="transmembrane region" description="Helical" evidence="9">
    <location>
        <begin position="817"/>
        <end position="834"/>
    </location>
</feature>
<comment type="subunit">
    <text evidence="9">Forms a complex with SecF. Part of the essential Sec protein translocation apparatus which comprises SecA, SecYEG and auxiliary proteins SecDF. Other proteins may also be involved.</text>
</comment>
<dbReference type="InterPro" id="IPR055344">
    <property type="entry name" value="SecD_SecF_C_bact"/>
</dbReference>
<dbReference type="PRINTS" id="PR01755">
    <property type="entry name" value="SECFTRNLCASE"/>
</dbReference>
<dbReference type="Gene3D" id="3.30.70.3400">
    <property type="match status" value="1"/>
</dbReference>
<evidence type="ECO:0000256" key="8">
    <source>
        <dbReference type="ARBA" id="ARBA00023136"/>
    </source>
</evidence>
<dbReference type="NCBIfam" id="TIGR00966">
    <property type="entry name" value="transloc_SecF"/>
    <property type="match status" value="1"/>
</dbReference>
<dbReference type="InterPro" id="IPR022813">
    <property type="entry name" value="SecD/SecF_arch_bac"/>
</dbReference>
<dbReference type="InterPro" id="IPR048634">
    <property type="entry name" value="SecD_SecF_C"/>
</dbReference>
<comment type="subunit">
    <text evidence="10">Forms a complex with SecD. Part of the essential Sec protein translocation apparatus which comprises SecA, SecYEG and auxiliary proteins SecDF. Other proteins may also be involved.</text>
</comment>
<feature type="transmembrane region" description="Helical" evidence="9">
    <location>
        <begin position="925"/>
        <end position="943"/>
    </location>
</feature>
<evidence type="ECO:0000256" key="2">
    <source>
        <dbReference type="ARBA" id="ARBA00022448"/>
    </source>
</evidence>
<dbReference type="Pfam" id="PF07549">
    <property type="entry name" value="Sec_GG"/>
    <property type="match status" value="2"/>
</dbReference>
<feature type="domain" description="Protein export membrane protein SecD/SecF C-terminal" evidence="11">
    <location>
        <begin position="799"/>
        <end position="979"/>
    </location>
</feature>
<feature type="transmembrane region" description="Helical" evidence="9">
    <location>
        <begin position="509"/>
        <end position="531"/>
    </location>
</feature>
<feature type="transmembrane region" description="Helical" evidence="9">
    <location>
        <begin position="955"/>
        <end position="979"/>
    </location>
</feature>
<dbReference type="GO" id="GO:0015450">
    <property type="term" value="F:protein-transporting ATPase activity"/>
    <property type="evidence" value="ECO:0007669"/>
    <property type="project" value="InterPro"/>
</dbReference>
<keyword evidence="8 9" id="KW-0472">Membrane</keyword>
<dbReference type="InterPro" id="IPR005791">
    <property type="entry name" value="SecD"/>
</dbReference>
<dbReference type="KEGG" id="pbap:Pla133_39850"/>
<gene>
    <name evidence="10" type="primary">secF</name>
    <name evidence="9" type="synonym">secD</name>
    <name evidence="14" type="ORF">Pla133_39850</name>
</gene>
<evidence type="ECO:0000256" key="6">
    <source>
        <dbReference type="ARBA" id="ARBA00022989"/>
    </source>
</evidence>
<evidence type="ECO:0000259" key="11">
    <source>
        <dbReference type="Pfam" id="PF02355"/>
    </source>
</evidence>
<evidence type="ECO:0000313" key="15">
    <source>
        <dbReference type="Proteomes" id="UP000316921"/>
    </source>
</evidence>
<accession>A0A518BPH9</accession>
<evidence type="ECO:0000256" key="10">
    <source>
        <dbReference type="HAMAP-Rule" id="MF_01464"/>
    </source>
</evidence>
<keyword evidence="7 9" id="KW-0811">Translocation</keyword>
<keyword evidence="3 9" id="KW-1003">Cell membrane</keyword>
<feature type="transmembrane region" description="Helical" evidence="9">
    <location>
        <begin position="414"/>
        <end position="432"/>
    </location>
</feature>
<comment type="similarity">
    <text evidence="10">Belongs to the SecD/SecF family. SecF subfamily.</text>
</comment>
<keyword evidence="4 9" id="KW-0812">Transmembrane</keyword>
<comment type="function">
    <text evidence="9">Part of the Sec protein translocase complex. Interacts with the SecYEG preprotein conducting channel. SecDF uses the proton motive force (PMF) to complete protein translocation after the ATP-dependent function of SecA.</text>
</comment>
<comment type="similarity">
    <text evidence="9">Belongs to the SecD/SecF family. SecD subfamily.</text>
</comment>
<dbReference type="Proteomes" id="UP000316921">
    <property type="component" value="Chromosome"/>
</dbReference>
<dbReference type="Pfam" id="PF02355">
    <property type="entry name" value="SecD_SecF_C"/>
    <property type="match status" value="2"/>
</dbReference>
<feature type="transmembrane region" description="Helical" evidence="9">
    <location>
        <begin position="841"/>
        <end position="863"/>
    </location>
</feature>
<evidence type="ECO:0000259" key="13">
    <source>
        <dbReference type="Pfam" id="PF22599"/>
    </source>
</evidence>
<dbReference type="GO" id="GO:0005886">
    <property type="term" value="C:plasma membrane"/>
    <property type="evidence" value="ECO:0007669"/>
    <property type="project" value="UniProtKB-SubCell"/>
</dbReference>
<feature type="transmembrane region" description="Helical" evidence="9">
    <location>
        <begin position="591"/>
        <end position="610"/>
    </location>
</feature>
<keyword evidence="6 9" id="KW-1133">Transmembrane helix</keyword>
<dbReference type="GO" id="GO:0043952">
    <property type="term" value="P:protein transport by the Sec complex"/>
    <property type="evidence" value="ECO:0007669"/>
    <property type="project" value="UniProtKB-UniRule"/>
</dbReference>
<dbReference type="Gene3D" id="1.20.1640.10">
    <property type="entry name" value="Multidrug efflux transporter AcrB transmembrane domain"/>
    <property type="match status" value="2"/>
</dbReference>